<accession>A0A9D8KBG8</accession>
<dbReference type="Gene3D" id="3.30.950.30">
    <property type="entry name" value="Schlafen, AAA domain"/>
    <property type="match status" value="1"/>
</dbReference>
<dbReference type="PANTHER" id="PTHR30595">
    <property type="entry name" value="GLPR-RELATED TRANSCRIPTIONAL REPRESSOR"/>
    <property type="match status" value="1"/>
</dbReference>
<reference evidence="2" key="2">
    <citation type="submission" date="2021-01" db="EMBL/GenBank/DDBJ databases">
        <authorList>
            <person name="Hahn C.R."/>
            <person name="Youssef N.H."/>
            <person name="Elshahed M."/>
        </authorList>
    </citation>
    <scope>NUCLEOTIDE SEQUENCE</scope>
    <source>
        <strain evidence="2">Zod_Metabat.24</strain>
    </source>
</reference>
<keyword evidence="2" id="KW-0067">ATP-binding</keyword>
<gene>
    <name evidence="2" type="ORF">JW984_04205</name>
</gene>
<name>A0A9D8KBG8_9DELT</name>
<proteinExistence type="predicted"/>
<evidence type="ECO:0000313" key="2">
    <source>
        <dbReference type="EMBL" id="MBN1572380.1"/>
    </source>
</evidence>
<evidence type="ECO:0000259" key="1">
    <source>
        <dbReference type="Pfam" id="PF04326"/>
    </source>
</evidence>
<dbReference type="PANTHER" id="PTHR30595:SF6">
    <property type="entry name" value="SCHLAFEN ALBA-2 DOMAIN-CONTAINING PROTEIN"/>
    <property type="match status" value="1"/>
</dbReference>
<feature type="domain" description="Schlafen AlbA-2" evidence="1">
    <location>
        <begin position="20"/>
        <end position="156"/>
    </location>
</feature>
<evidence type="ECO:0000313" key="3">
    <source>
        <dbReference type="Proteomes" id="UP000809273"/>
    </source>
</evidence>
<sequence>MDISKLTEKDIRDLIERRTEPKNLDYKERFKWVKNNKDGMLNIVKDILAMANTQDGGKIIFGVRDSDYNFVGLSQEDYESFDQTEVNNFLQKYAEPKFACQVYKMVIDGKNVVVIDIPEFEVEPIICKKDAHSTDNPKEHILKEGQVFIRTDKGTTESIKSVEDMRDLLRRATVKKGEELLNSIKLLISGKPMKPTDESLKNYKAEIEEVNNFFDDKFGDRYKKYGYWNVISYPNIYIPDRILNKEEIRNLVESSEVRLRGWYFPYTNRNSASFFKKGRRSYINFEDHVEGYSAFKSGLFYWKGYFWKDIDEDKITDINFIDTIYSIMEFLLFIKRYFDKICLNEDDLFIEISLYGIKDRSLVSDHSSRQISGFYKTEETSIQSDINIKLFDLKTNYEDLVKRLVKDIFLYFNWEIPDDTIEHWQKRLHER</sequence>
<dbReference type="EMBL" id="JAFGIX010000022">
    <property type="protein sequence ID" value="MBN1572380.1"/>
    <property type="molecule type" value="Genomic_DNA"/>
</dbReference>
<dbReference type="Proteomes" id="UP000809273">
    <property type="component" value="Unassembled WGS sequence"/>
</dbReference>
<dbReference type="InterPro" id="IPR007421">
    <property type="entry name" value="Schlafen_AlbA_2_dom"/>
</dbReference>
<dbReference type="GO" id="GO:0005524">
    <property type="term" value="F:ATP binding"/>
    <property type="evidence" value="ECO:0007669"/>
    <property type="project" value="UniProtKB-KW"/>
</dbReference>
<comment type="caution">
    <text evidence="2">The sequence shown here is derived from an EMBL/GenBank/DDBJ whole genome shotgun (WGS) entry which is preliminary data.</text>
</comment>
<reference evidence="2" key="1">
    <citation type="journal article" date="2021" name="Environ. Microbiol.">
        <title>Genomic characterization of three novel Desulfobacterota classes expand the metabolic and phylogenetic diversity of the phylum.</title>
        <authorList>
            <person name="Murphy C.L."/>
            <person name="Biggerstaff J."/>
            <person name="Eichhorn A."/>
            <person name="Ewing E."/>
            <person name="Shahan R."/>
            <person name="Soriano D."/>
            <person name="Stewart S."/>
            <person name="VanMol K."/>
            <person name="Walker R."/>
            <person name="Walters P."/>
            <person name="Elshahed M.S."/>
            <person name="Youssef N.H."/>
        </authorList>
    </citation>
    <scope>NUCLEOTIDE SEQUENCE</scope>
    <source>
        <strain evidence="2">Zod_Metabat.24</strain>
    </source>
</reference>
<dbReference type="AlphaFoldDB" id="A0A9D8KBG8"/>
<dbReference type="Pfam" id="PF04326">
    <property type="entry name" value="SLFN_AlbA_2"/>
    <property type="match status" value="1"/>
</dbReference>
<organism evidence="2 3">
    <name type="scientific">Candidatus Zymogenus saltonus</name>
    <dbReference type="NCBI Taxonomy" id="2844893"/>
    <lineage>
        <taxon>Bacteria</taxon>
        <taxon>Deltaproteobacteria</taxon>
        <taxon>Candidatus Zymogenia</taxon>
        <taxon>Candidatus Zymogeniales</taxon>
        <taxon>Candidatus Zymogenaceae</taxon>
        <taxon>Candidatus Zymogenus</taxon>
    </lineage>
</organism>
<keyword evidence="2" id="KW-0547">Nucleotide-binding</keyword>
<dbReference type="InterPro" id="IPR038461">
    <property type="entry name" value="Schlafen_AlbA_2_dom_sf"/>
</dbReference>
<protein>
    <submittedName>
        <fullName evidence="2">ATP-binding protein</fullName>
    </submittedName>
</protein>